<dbReference type="InterPro" id="IPR050905">
    <property type="entry name" value="Plant_NBS-LRR"/>
</dbReference>
<dbReference type="Gramene" id="Bo8g062700.1">
    <property type="protein sequence ID" value="Bo8g062700.1"/>
    <property type="gene ID" value="Bo8g062700"/>
</dbReference>
<evidence type="ECO:0000259" key="4">
    <source>
        <dbReference type="Pfam" id="PF23247"/>
    </source>
</evidence>
<feature type="domain" description="NB-ARC" evidence="3">
    <location>
        <begin position="38"/>
        <end position="209"/>
    </location>
</feature>
<proteinExistence type="inferred from homology"/>
<dbReference type="PANTHER" id="PTHR33463:SF220">
    <property type="entry name" value="NB-ARC DOMAIN-CONTAINING PROTEIN"/>
    <property type="match status" value="1"/>
</dbReference>
<dbReference type="Pfam" id="PF00931">
    <property type="entry name" value="NB-ARC"/>
    <property type="match status" value="1"/>
</dbReference>
<reference evidence="5" key="2">
    <citation type="submission" date="2015-03" db="UniProtKB">
        <authorList>
            <consortium name="EnsemblPlants"/>
        </authorList>
    </citation>
    <scope>IDENTIFICATION</scope>
</reference>
<comment type="similarity">
    <text evidence="1">Belongs to the disease resistance NB-LRR family.</text>
</comment>
<dbReference type="PRINTS" id="PR00364">
    <property type="entry name" value="DISEASERSIST"/>
</dbReference>
<reference evidence="5 6" key="1">
    <citation type="journal article" date="2014" name="Genome Biol.">
        <title>Transcriptome and methylome profiling reveals relics of genome dominance in the mesopolyploid Brassica oleracea.</title>
        <authorList>
            <person name="Parkin I.A."/>
            <person name="Koh C."/>
            <person name="Tang H."/>
            <person name="Robinson S.J."/>
            <person name="Kagale S."/>
            <person name="Clarke W.E."/>
            <person name="Town C.D."/>
            <person name="Nixon J."/>
            <person name="Krishnakumar V."/>
            <person name="Bidwell S.L."/>
            <person name="Denoeud F."/>
            <person name="Belcram H."/>
            <person name="Links M.G."/>
            <person name="Just J."/>
            <person name="Clarke C."/>
            <person name="Bender T."/>
            <person name="Huebert T."/>
            <person name="Mason A.S."/>
            <person name="Pires J.C."/>
            <person name="Barker G."/>
            <person name="Moore J."/>
            <person name="Walley P.G."/>
            <person name="Manoli S."/>
            <person name="Batley J."/>
            <person name="Edwards D."/>
            <person name="Nelson M.N."/>
            <person name="Wang X."/>
            <person name="Paterson A.H."/>
            <person name="King G."/>
            <person name="Bancroft I."/>
            <person name="Chalhoub B."/>
            <person name="Sharpe A.G."/>
        </authorList>
    </citation>
    <scope>NUCLEOTIDE SEQUENCE</scope>
    <source>
        <strain evidence="5 6">cv. TO1000</strain>
    </source>
</reference>
<dbReference type="STRING" id="109376.A0A0D3DPA4"/>
<dbReference type="Pfam" id="PF23247">
    <property type="entry name" value="LRR_RPS2"/>
    <property type="match status" value="1"/>
</dbReference>
<name>A0A0D3DPA4_BRAOL</name>
<dbReference type="Gene3D" id="3.40.50.300">
    <property type="entry name" value="P-loop containing nucleotide triphosphate hydrolases"/>
    <property type="match status" value="1"/>
</dbReference>
<dbReference type="SUPFAM" id="SSF52540">
    <property type="entry name" value="P-loop containing nucleoside triphosphate hydrolases"/>
    <property type="match status" value="1"/>
</dbReference>
<dbReference type="Gene3D" id="3.80.10.10">
    <property type="entry name" value="Ribonuclease Inhibitor"/>
    <property type="match status" value="1"/>
</dbReference>
<dbReference type="Proteomes" id="UP000032141">
    <property type="component" value="Chromosome C8"/>
</dbReference>
<sequence length="423" mass="48137">MLKKVEVLESKGVFEVVAGPPAIAVAVERPLPKTIVGQEKMLKRAMEHLMDHETGIMGLYGMGGVGKTTLLEQINNKFIEHTVDGVEIVIFVVVSSELRVEMIQDAIAEKLGFLREDWKQKEKSQKVTDLYARMKTMKFVLLLDDIWKEVDLKEIGVPFPARENGCKVVFTTRSREVCGQMRVDDPMEVKCLESNEAWDLFRSNVGKITLESHPDILELFKNMALLSKLEMEHSRMVEINVKRSTPSLNKSPTNVSFPNLSTVHVVRCHGLKDLTWLLFAPNLKVLTVGSSTQVEDIINKEKSANILTENEAVTIIPFQKVERFRVYDLPELKSIYWGPLPFPRLKKFRIDRCPNLRKLPFDSKSCSSVGEELVIHSGEQDWIDKVEWEDEETKERFPLSIGSSETETVLKILMELSSTFAST</sequence>
<dbReference type="eggNOG" id="KOG4658">
    <property type="taxonomic scope" value="Eukaryota"/>
</dbReference>
<dbReference type="InterPro" id="IPR057135">
    <property type="entry name" value="At4g27190-like_LRR"/>
</dbReference>
<feature type="domain" description="Disease resistance protein At4g27190-like leucine-rich repeats" evidence="4">
    <location>
        <begin position="250"/>
        <end position="359"/>
    </location>
</feature>
<organism evidence="5 6">
    <name type="scientific">Brassica oleracea var. oleracea</name>
    <dbReference type="NCBI Taxonomy" id="109376"/>
    <lineage>
        <taxon>Eukaryota</taxon>
        <taxon>Viridiplantae</taxon>
        <taxon>Streptophyta</taxon>
        <taxon>Embryophyta</taxon>
        <taxon>Tracheophyta</taxon>
        <taxon>Spermatophyta</taxon>
        <taxon>Magnoliopsida</taxon>
        <taxon>eudicotyledons</taxon>
        <taxon>Gunneridae</taxon>
        <taxon>Pentapetalae</taxon>
        <taxon>rosids</taxon>
        <taxon>malvids</taxon>
        <taxon>Brassicales</taxon>
        <taxon>Brassicaceae</taxon>
        <taxon>Brassiceae</taxon>
        <taxon>Brassica</taxon>
    </lineage>
</organism>
<evidence type="ECO:0000313" key="5">
    <source>
        <dbReference type="EnsemblPlants" id="Bo8g062700.1"/>
    </source>
</evidence>
<evidence type="ECO:0000259" key="3">
    <source>
        <dbReference type="Pfam" id="PF00931"/>
    </source>
</evidence>
<dbReference type="InterPro" id="IPR002182">
    <property type="entry name" value="NB-ARC"/>
</dbReference>
<dbReference type="EnsemblPlants" id="Bo8g062700.1">
    <property type="protein sequence ID" value="Bo8g062700.1"/>
    <property type="gene ID" value="Bo8g062700"/>
</dbReference>
<dbReference type="GO" id="GO:0043531">
    <property type="term" value="F:ADP binding"/>
    <property type="evidence" value="ECO:0007669"/>
    <property type="project" value="InterPro"/>
</dbReference>
<evidence type="ECO:0000256" key="1">
    <source>
        <dbReference type="ARBA" id="ARBA00008894"/>
    </source>
</evidence>
<dbReference type="FunFam" id="3.40.50.300:FF:001091">
    <property type="entry name" value="Probable disease resistance protein At1g61300"/>
    <property type="match status" value="1"/>
</dbReference>
<accession>A0A0D3DPA4</accession>
<dbReference type="AlphaFoldDB" id="A0A0D3DPA4"/>
<dbReference type="PANTHER" id="PTHR33463">
    <property type="entry name" value="NB-ARC DOMAIN-CONTAINING PROTEIN-RELATED"/>
    <property type="match status" value="1"/>
</dbReference>
<keyword evidence="6" id="KW-1185">Reference proteome</keyword>
<evidence type="ECO:0000256" key="2">
    <source>
        <dbReference type="ARBA" id="ARBA00022821"/>
    </source>
</evidence>
<dbReference type="InterPro" id="IPR027417">
    <property type="entry name" value="P-loop_NTPase"/>
</dbReference>
<dbReference type="OMA" id="HCDEMEE"/>
<dbReference type="InterPro" id="IPR032675">
    <property type="entry name" value="LRR_dom_sf"/>
</dbReference>
<evidence type="ECO:0000313" key="6">
    <source>
        <dbReference type="Proteomes" id="UP000032141"/>
    </source>
</evidence>
<dbReference type="HOGENOM" id="CLU_649505_0_0_1"/>
<protein>
    <submittedName>
        <fullName evidence="5">Uncharacterized protein</fullName>
    </submittedName>
</protein>
<keyword evidence="2" id="KW-0611">Plant defense</keyword>
<dbReference type="GO" id="GO:0006952">
    <property type="term" value="P:defense response"/>
    <property type="evidence" value="ECO:0007669"/>
    <property type="project" value="UniProtKB-KW"/>
</dbReference>